<dbReference type="InterPro" id="IPR030374">
    <property type="entry name" value="PABS"/>
</dbReference>
<keyword evidence="9" id="KW-1185">Reference proteome</keyword>
<dbReference type="PROSITE" id="PS51006">
    <property type="entry name" value="PABS_2"/>
    <property type="match status" value="1"/>
</dbReference>
<organism evidence="8 9">
    <name type="scientific">Arenimonas terrae</name>
    <dbReference type="NCBI Taxonomy" id="2546226"/>
    <lineage>
        <taxon>Bacteria</taxon>
        <taxon>Pseudomonadati</taxon>
        <taxon>Pseudomonadota</taxon>
        <taxon>Gammaproteobacteria</taxon>
        <taxon>Lysobacterales</taxon>
        <taxon>Lysobacteraceae</taxon>
        <taxon>Arenimonas</taxon>
    </lineage>
</organism>
<dbReference type="InterPro" id="IPR001045">
    <property type="entry name" value="Spermi_synthase"/>
</dbReference>
<evidence type="ECO:0000256" key="1">
    <source>
        <dbReference type="ARBA" id="ARBA00007867"/>
    </source>
</evidence>
<feature type="transmembrane region" description="Helical" evidence="6">
    <location>
        <begin position="380"/>
        <end position="399"/>
    </location>
</feature>
<evidence type="ECO:0000256" key="4">
    <source>
        <dbReference type="ARBA" id="ARBA00023115"/>
    </source>
</evidence>
<protein>
    <submittedName>
        <fullName evidence="8">Spermine synthase</fullName>
    </submittedName>
</protein>
<feature type="transmembrane region" description="Helical" evidence="6">
    <location>
        <begin position="150"/>
        <end position="171"/>
    </location>
</feature>
<dbReference type="Gene3D" id="3.40.50.150">
    <property type="entry name" value="Vaccinia Virus protein VP39"/>
    <property type="match status" value="1"/>
</dbReference>
<evidence type="ECO:0000256" key="5">
    <source>
        <dbReference type="PROSITE-ProRule" id="PRU00354"/>
    </source>
</evidence>
<keyword evidence="6" id="KW-0472">Membrane</keyword>
<keyword evidence="6" id="KW-1133">Transmembrane helix</keyword>
<dbReference type="RefSeq" id="WP_139446969.1">
    <property type="nucleotide sequence ID" value="NZ_SMDR01000001.1"/>
</dbReference>
<evidence type="ECO:0000313" key="8">
    <source>
        <dbReference type="EMBL" id="TNJ35483.1"/>
    </source>
</evidence>
<keyword evidence="2 5" id="KW-0808">Transferase</keyword>
<dbReference type="PANTHER" id="PTHR11558:SF11">
    <property type="entry name" value="SPERMIDINE SYNTHASE"/>
    <property type="match status" value="1"/>
</dbReference>
<dbReference type="GO" id="GO:0005829">
    <property type="term" value="C:cytosol"/>
    <property type="evidence" value="ECO:0007669"/>
    <property type="project" value="TreeGrafter"/>
</dbReference>
<feature type="transmembrane region" description="Helical" evidence="6">
    <location>
        <begin position="259"/>
        <end position="280"/>
    </location>
</feature>
<keyword evidence="6" id="KW-0812">Transmembrane</keyword>
<feature type="transmembrane region" description="Helical" evidence="6">
    <location>
        <begin position="108"/>
        <end position="129"/>
    </location>
</feature>
<dbReference type="AlphaFoldDB" id="A0A5C4RW19"/>
<gene>
    <name evidence="8" type="ORF">E1B00_06945</name>
</gene>
<keyword evidence="4 5" id="KW-0620">Polyamine biosynthesis</keyword>
<feature type="domain" description="PABS" evidence="7">
    <location>
        <begin position="527"/>
        <end position="709"/>
    </location>
</feature>
<feature type="transmembrane region" description="Helical" evidence="6">
    <location>
        <begin position="333"/>
        <end position="359"/>
    </location>
</feature>
<feature type="transmembrane region" description="Helical" evidence="6">
    <location>
        <begin position="225"/>
        <end position="247"/>
    </location>
</feature>
<dbReference type="InterPro" id="IPR029063">
    <property type="entry name" value="SAM-dependent_MTases_sf"/>
</dbReference>
<comment type="caution">
    <text evidence="5">Lacks conserved residue(s) required for the propagation of feature annotation.</text>
</comment>
<keyword evidence="3" id="KW-0745">Spermidine biosynthesis</keyword>
<dbReference type="PANTHER" id="PTHR11558">
    <property type="entry name" value="SPERMIDINE/SPERMINE SYNTHASE"/>
    <property type="match status" value="1"/>
</dbReference>
<dbReference type="Proteomes" id="UP000305760">
    <property type="component" value="Unassembled WGS sequence"/>
</dbReference>
<name>A0A5C4RW19_9GAMM</name>
<comment type="caution">
    <text evidence="8">The sequence shown here is derived from an EMBL/GenBank/DDBJ whole genome shotgun (WGS) entry which is preliminary data.</text>
</comment>
<dbReference type="Pfam" id="PF01564">
    <property type="entry name" value="Spermine_synth"/>
    <property type="match status" value="1"/>
</dbReference>
<sequence length="995" mass="105847">MLLALFVASGFAGLIYQAIWSHYLGLSLGHAAYAQTLVLAIFMGGMALGAWLVSRRGVRWRRLIFAYALVEIVIGLAGLAFHPLFIAYTGVSHDLVYPALSEPWAVRAWQWGSAALLIAPQSILLGMTFPLMSAGYLRVAPGADGEILGGLYFSNSVGAAFGALFATFVLLPSIGMPGAVAVAGIVNLAVGIAAWLVSRRGDVLLAAAPSEADPRPAERPVEASFYRMMLLAAGITGASSFVYEIGWVRMLNQALGTTIHSFELMLSAFILGLAFGGLWIRGRSRTITDPVAYAGYAQILMGLAALVSLPVFAQSFRWVGLLMDWVPRTDGGYSMFSLGSAVVALLVMFPAAFFAGMTLPLFTMSLLRRGAGESGIGRIYAANTLGAIVGVALAVHVLIPAMGLHLAVTLAALADIVLGFVLLRHYAEGVRPAAYLGALVTTMLVLGSSLVLGRADPQALASGVFRTGSATLDEASRVRFLRDGKTTTVAVYTQGAAATIATNGKPDAAMQLDLAVRPSDDEITMLMLGAMPLAVHPEPRRIAVIGWGSGLSTHTVLGSPVPEVVDSIEIERAMYDGAMLFGSRVARAYSDPRSHLHIDDARTYFSTGQRRYDVIVSEPSNPWVSGVASLFTRQFYGFLASHLEDDGILVQWVHTYELDDRLLATILSALSAEFPHIEVYRPNFGDLVLLASHRPIPPLSYPAAAGSDLQRELARVGLATAADFSAYRVGSQRLVENLVRLTGAEAHDDFYPTVSLQAPRSRFRGDSAKWLHALAESGLPVLELTDGRRPPRLSQGLTPGRDDAMVRLPTVALNVADALRTGDMSTVSKDYQGIAAQATLLRGLSLAPVSPGEVDSWLVAATTVAEFTLSHLPAEDQEGVWRAPAWYLADGQPDAVEAVQRAYAATAGREPGAMLESGRQALATLGLDRPLATREHMLVIAMLGAIGSGQPAEAMRLDREEGASIPVLPGSSYGFVRAYLLAWADGSLPQGGPGQ</sequence>
<dbReference type="GO" id="GO:0004766">
    <property type="term" value="F:spermidine synthase activity"/>
    <property type="evidence" value="ECO:0007669"/>
    <property type="project" value="TreeGrafter"/>
</dbReference>
<feature type="transmembrane region" description="Helical" evidence="6">
    <location>
        <begin position="65"/>
        <end position="88"/>
    </location>
</feature>
<feature type="transmembrane region" description="Helical" evidence="6">
    <location>
        <begin position="33"/>
        <end position="53"/>
    </location>
</feature>
<comment type="similarity">
    <text evidence="1">Belongs to the spermidine/spermine synthase family.</text>
</comment>
<feature type="transmembrane region" description="Helical" evidence="6">
    <location>
        <begin position="292"/>
        <end position="313"/>
    </location>
</feature>
<dbReference type="EMBL" id="SMDR01000001">
    <property type="protein sequence ID" value="TNJ35483.1"/>
    <property type="molecule type" value="Genomic_DNA"/>
</dbReference>
<feature type="transmembrane region" description="Helical" evidence="6">
    <location>
        <begin position="405"/>
        <end position="423"/>
    </location>
</feature>
<evidence type="ECO:0000256" key="3">
    <source>
        <dbReference type="ARBA" id="ARBA00023066"/>
    </source>
</evidence>
<evidence type="ECO:0000256" key="2">
    <source>
        <dbReference type="ARBA" id="ARBA00022679"/>
    </source>
</evidence>
<dbReference type="OrthoDB" id="5516475at2"/>
<evidence type="ECO:0000313" key="9">
    <source>
        <dbReference type="Proteomes" id="UP000305760"/>
    </source>
</evidence>
<accession>A0A5C4RW19</accession>
<evidence type="ECO:0000256" key="6">
    <source>
        <dbReference type="SAM" id="Phobius"/>
    </source>
</evidence>
<feature type="transmembrane region" description="Helical" evidence="6">
    <location>
        <begin position="435"/>
        <end position="453"/>
    </location>
</feature>
<reference evidence="8 9" key="1">
    <citation type="submission" date="2019-03" db="EMBL/GenBank/DDBJ databases">
        <title>Arenimonas daejeonensis sp. nov., isolated from compost.</title>
        <authorList>
            <person name="Jeon C.O."/>
        </authorList>
    </citation>
    <scope>NUCLEOTIDE SEQUENCE [LARGE SCALE GENOMIC DNA]</scope>
    <source>
        <strain evidence="8 9">R29</strain>
    </source>
</reference>
<proteinExistence type="inferred from homology"/>
<dbReference type="GO" id="GO:0008295">
    <property type="term" value="P:spermidine biosynthetic process"/>
    <property type="evidence" value="ECO:0007669"/>
    <property type="project" value="UniProtKB-KW"/>
</dbReference>
<dbReference type="SUPFAM" id="SSF53335">
    <property type="entry name" value="S-adenosyl-L-methionine-dependent methyltransferases"/>
    <property type="match status" value="1"/>
</dbReference>
<feature type="transmembrane region" description="Helical" evidence="6">
    <location>
        <begin position="177"/>
        <end position="197"/>
    </location>
</feature>
<evidence type="ECO:0000259" key="7">
    <source>
        <dbReference type="PROSITE" id="PS51006"/>
    </source>
</evidence>